<keyword evidence="8" id="KW-0597">Phosphoprotein</keyword>
<keyword evidence="23" id="KW-1185">Reference proteome</keyword>
<comment type="subcellular location">
    <subcellularLocation>
        <location evidence="3">Cytoplasm</location>
    </subcellularLocation>
</comment>
<dbReference type="InterPro" id="IPR004358">
    <property type="entry name" value="Sig_transdc_His_kin-like_C"/>
</dbReference>
<feature type="transmembrane region" description="Helical" evidence="20">
    <location>
        <begin position="82"/>
        <end position="100"/>
    </location>
</feature>
<evidence type="ECO:0000259" key="21">
    <source>
        <dbReference type="PROSITE" id="PS50109"/>
    </source>
</evidence>
<feature type="transmembrane region" description="Helical" evidence="20">
    <location>
        <begin position="181"/>
        <end position="197"/>
    </location>
</feature>
<evidence type="ECO:0000256" key="17">
    <source>
        <dbReference type="ARBA" id="ARBA00024827"/>
    </source>
</evidence>
<keyword evidence="12 22" id="KW-0418">Kinase</keyword>
<dbReference type="InterPro" id="IPR011712">
    <property type="entry name" value="Sig_transdc_His_kin_sub3_dim/P"/>
</dbReference>
<keyword evidence="14" id="KW-0408">Iron</keyword>
<feature type="domain" description="Histidine kinase" evidence="21">
    <location>
        <begin position="414"/>
        <end position="539"/>
    </location>
</feature>
<dbReference type="EC" id="2.7.13.3" evidence="4"/>
<accession>A0ABV6QMB0</accession>
<dbReference type="Pfam" id="PF07730">
    <property type="entry name" value="HisKA_3"/>
    <property type="match status" value="1"/>
</dbReference>
<keyword evidence="15" id="KW-0902">Two-component regulatory system</keyword>
<dbReference type="PANTHER" id="PTHR24421">
    <property type="entry name" value="NITRATE/NITRITE SENSOR PROTEIN NARX-RELATED"/>
    <property type="match status" value="1"/>
</dbReference>
<dbReference type="SUPFAM" id="SSF55874">
    <property type="entry name" value="ATPase domain of HSP90 chaperone/DNA topoisomerase II/histidine kinase"/>
    <property type="match status" value="1"/>
</dbReference>
<comment type="function">
    <text evidence="17">Member of the two-component regulatory system NreB/NreC involved in the control of dissimilatory nitrate/nitrite reduction in response to oxygen. NreB functions as a direct oxygen sensor histidine kinase which is autophosphorylated, in the absence of oxygen, probably at the conserved histidine residue, and transfers its phosphate group probably to a conserved aspartate residue of NreC. NreB/NreC activates the expression of the nitrate (narGHJI) and nitrite (nir) reductase operons, as well as the putative nitrate transporter gene narT.</text>
</comment>
<evidence type="ECO:0000256" key="4">
    <source>
        <dbReference type="ARBA" id="ARBA00012438"/>
    </source>
</evidence>
<dbReference type="Gene3D" id="3.30.565.10">
    <property type="entry name" value="Histidine kinase-like ATPase, C-terminal domain"/>
    <property type="match status" value="1"/>
</dbReference>
<evidence type="ECO:0000256" key="6">
    <source>
        <dbReference type="ARBA" id="ARBA00022485"/>
    </source>
</evidence>
<gene>
    <name evidence="22" type="ORF">ACFFGN_17000</name>
</gene>
<feature type="transmembrane region" description="Helical" evidence="20">
    <location>
        <begin position="203"/>
        <end position="217"/>
    </location>
</feature>
<feature type="transmembrane region" description="Helical" evidence="20">
    <location>
        <begin position="156"/>
        <end position="174"/>
    </location>
</feature>
<evidence type="ECO:0000256" key="10">
    <source>
        <dbReference type="ARBA" id="ARBA00022723"/>
    </source>
</evidence>
<evidence type="ECO:0000256" key="2">
    <source>
        <dbReference type="ARBA" id="ARBA00001966"/>
    </source>
</evidence>
<feature type="coiled-coil region" evidence="19">
    <location>
        <begin position="309"/>
        <end position="336"/>
    </location>
</feature>
<dbReference type="GO" id="GO:0016301">
    <property type="term" value="F:kinase activity"/>
    <property type="evidence" value="ECO:0007669"/>
    <property type="project" value="UniProtKB-KW"/>
</dbReference>
<evidence type="ECO:0000256" key="11">
    <source>
        <dbReference type="ARBA" id="ARBA00022741"/>
    </source>
</evidence>
<keyword evidence="9" id="KW-0808">Transferase</keyword>
<dbReference type="InterPro" id="IPR005467">
    <property type="entry name" value="His_kinase_dom"/>
</dbReference>
<keyword evidence="16" id="KW-0411">Iron-sulfur</keyword>
<evidence type="ECO:0000256" key="12">
    <source>
        <dbReference type="ARBA" id="ARBA00022777"/>
    </source>
</evidence>
<evidence type="ECO:0000256" key="1">
    <source>
        <dbReference type="ARBA" id="ARBA00000085"/>
    </source>
</evidence>
<reference evidence="22 23" key="1">
    <citation type="submission" date="2024-09" db="EMBL/GenBank/DDBJ databases">
        <authorList>
            <person name="Sun Q."/>
            <person name="Mori K."/>
        </authorList>
    </citation>
    <scope>NUCLEOTIDE SEQUENCE [LARGE SCALE GENOMIC DNA]</scope>
    <source>
        <strain evidence="22 23">CGMCC 1.15906</strain>
    </source>
</reference>
<dbReference type="Pfam" id="PF02518">
    <property type="entry name" value="HATPase_c"/>
    <property type="match status" value="1"/>
</dbReference>
<sequence>MPRPALSGSRLDVALAVAGVLTAGATVHWSINEYNWFPSPLPVLVLVMTAPALLALRTVTPFLTAVGMLAASVLAYSVPVPALFWVFVAGSAAAIWAILMNRAWRLGLRTAEAWLNDLREVLLRPTSLLAADVVLSVLAVPVMGLDIWRAIRWDEWLYAPTWLTVYIICAPLTLALRRIRPLVPCIVLAFANLTAYWLSSERWLLMLALGFALYSLARHRRWQFALPASAAILAGMVVITGLGNFTRNVILPNLFRGLDSTEFGDGVWYKNAHATRLDIVFDRDWPIALSLVLALGVCLGVLARLYRGIVESRERENQLRHRAVEQEEEQTKLTERAHIARDLHDVIAHHVSLMVIQAETGPDLIRQGDDEVLRGFQRIGDTGRRALGELDRMLSALRDADGVPDPQLAPQPGLSDLPSLVTQVATQGLQVDLVMPPVTDDLPAGQQLTAYRIVQEALTNVVRHSGAERATVTITVQNGDIQLTVTDDGRGFDPAEAGRGGRHGLAGMRERVRIHGGRLRIESAPGAGTTIGANVPAGAEALV</sequence>
<keyword evidence="20" id="KW-0812">Transmembrane</keyword>
<dbReference type="SMART" id="SM00387">
    <property type="entry name" value="HATPase_c"/>
    <property type="match status" value="1"/>
</dbReference>
<keyword evidence="20" id="KW-0472">Membrane</keyword>
<dbReference type="CDD" id="cd16917">
    <property type="entry name" value="HATPase_UhpB-NarQ-NarX-like"/>
    <property type="match status" value="1"/>
</dbReference>
<evidence type="ECO:0000256" key="13">
    <source>
        <dbReference type="ARBA" id="ARBA00022840"/>
    </source>
</evidence>
<dbReference type="PROSITE" id="PS50109">
    <property type="entry name" value="HIS_KIN"/>
    <property type="match status" value="1"/>
</dbReference>
<evidence type="ECO:0000256" key="8">
    <source>
        <dbReference type="ARBA" id="ARBA00022553"/>
    </source>
</evidence>
<keyword evidence="19" id="KW-0175">Coiled coil</keyword>
<feature type="transmembrane region" description="Helical" evidence="20">
    <location>
        <begin position="224"/>
        <end position="245"/>
    </location>
</feature>
<dbReference type="InterPro" id="IPR050482">
    <property type="entry name" value="Sensor_HK_TwoCompSys"/>
</dbReference>
<organism evidence="22 23">
    <name type="scientific">Kribbella deserti</name>
    <dbReference type="NCBI Taxonomy" id="1926257"/>
    <lineage>
        <taxon>Bacteria</taxon>
        <taxon>Bacillati</taxon>
        <taxon>Actinomycetota</taxon>
        <taxon>Actinomycetes</taxon>
        <taxon>Propionibacteriales</taxon>
        <taxon>Kribbellaceae</taxon>
        <taxon>Kribbella</taxon>
    </lineage>
</organism>
<feature type="transmembrane region" description="Helical" evidence="20">
    <location>
        <begin position="121"/>
        <end position="144"/>
    </location>
</feature>
<evidence type="ECO:0000256" key="7">
    <source>
        <dbReference type="ARBA" id="ARBA00022490"/>
    </source>
</evidence>
<evidence type="ECO:0000313" key="22">
    <source>
        <dbReference type="EMBL" id="MFC0625779.1"/>
    </source>
</evidence>
<evidence type="ECO:0000256" key="9">
    <source>
        <dbReference type="ARBA" id="ARBA00022679"/>
    </source>
</evidence>
<dbReference type="PANTHER" id="PTHR24421:SF10">
    <property type="entry name" value="NITRATE_NITRITE SENSOR PROTEIN NARQ"/>
    <property type="match status" value="1"/>
</dbReference>
<evidence type="ECO:0000256" key="20">
    <source>
        <dbReference type="SAM" id="Phobius"/>
    </source>
</evidence>
<keyword evidence="10" id="KW-0479">Metal-binding</keyword>
<evidence type="ECO:0000256" key="5">
    <source>
        <dbReference type="ARBA" id="ARBA00017322"/>
    </source>
</evidence>
<comment type="caution">
    <text evidence="22">The sequence shown here is derived from an EMBL/GenBank/DDBJ whole genome shotgun (WGS) entry which is preliminary data.</text>
</comment>
<dbReference type="EMBL" id="JBHLTC010000018">
    <property type="protein sequence ID" value="MFC0625779.1"/>
    <property type="molecule type" value="Genomic_DNA"/>
</dbReference>
<keyword evidence="6" id="KW-0004">4Fe-4S</keyword>
<dbReference type="Proteomes" id="UP001589890">
    <property type="component" value="Unassembled WGS sequence"/>
</dbReference>
<evidence type="ECO:0000256" key="19">
    <source>
        <dbReference type="SAM" id="Coils"/>
    </source>
</evidence>
<keyword evidence="20" id="KW-1133">Transmembrane helix</keyword>
<evidence type="ECO:0000256" key="15">
    <source>
        <dbReference type="ARBA" id="ARBA00023012"/>
    </source>
</evidence>
<dbReference type="InterPro" id="IPR036890">
    <property type="entry name" value="HATPase_C_sf"/>
</dbReference>
<dbReference type="PRINTS" id="PR00344">
    <property type="entry name" value="BCTRLSENSOR"/>
</dbReference>
<keyword evidence="13" id="KW-0067">ATP-binding</keyword>
<evidence type="ECO:0000256" key="14">
    <source>
        <dbReference type="ARBA" id="ARBA00023004"/>
    </source>
</evidence>
<comment type="cofactor">
    <cofactor evidence="2">
        <name>[4Fe-4S] cluster</name>
        <dbReference type="ChEBI" id="CHEBI:49883"/>
    </cofactor>
</comment>
<proteinExistence type="predicted"/>
<evidence type="ECO:0000256" key="18">
    <source>
        <dbReference type="ARBA" id="ARBA00030800"/>
    </source>
</evidence>
<feature type="transmembrane region" description="Helical" evidence="20">
    <location>
        <begin position="285"/>
        <end position="306"/>
    </location>
</feature>
<feature type="transmembrane region" description="Helical" evidence="20">
    <location>
        <begin position="37"/>
        <end position="54"/>
    </location>
</feature>
<evidence type="ECO:0000256" key="3">
    <source>
        <dbReference type="ARBA" id="ARBA00004496"/>
    </source>
</evidence>
<evidence type="ECO:0000313" key="23">
    <source>
        <dbReference type="Proteomes" id="UP001589890"/>
    </source>
</evidence>
<dbReference type="InterPro" id="IPR003594">
    <property type="entry name" value="HATPase_dom"/>
</dbReference>
<name>A0ABV6QMB0_9ACTN</name>
<keyword evidence="7" id="KW-0963">Cytoplasm</keyword>
<protein>
    <recommendedName>
        <fullName evidence="5">Oxygen sensor histidine kinase NreB</fullName>
        <ecNumber evidence="4">2.7.13.3</ecNumber>
    </recommendedName>
    <alternativeName>
        <fullName evidence="18">Nitrogen regulation protein B</fullName>
    </alternativeName>
</protein>
<dbReference type="RefSeq" id="WP_380048536.1">
    <property type="nucleotide sequence ID" value="NZ_JBHLTC010000018.1"/>
</dbReference>
<keyword evidence="11" id="KW-0547">Nucleotide-binding</keyword>
<dbReference type="Gene3D" id="1.20.5.1930">
    <property type="match status" value="1"/>
</dbReference>
<evidence type="ECO:0000256" key="16">
    <source>
        <dbReference type="ARBA" id="ARBA00023014"/>
    </source>
</evidence>
<comment type="catalytic activity">
    <reaction evidence="1">
        <text>ATP + protein L-histidine = ADP + protein N-phospho-L-histidine.</text>
        <dbReference type="EC" id="2.7.13.3"/>
    </reaction>
</comment>
<feature type="transmembrane region" description="Helical" evidence="20">
    <location>
        <begin position="12"/>
        <end position="31"/>
    </location>
</feature>